<feature type="compositionally biased region" description="Polar residues" evidence="1">
    <location>
        <begin position="107"/>
        <end position="117"/>
    </location>
</feature>
<dbReference type="Proteomes" id="UP000020681">
    <property type="component" value="Unassembled WGS sequence"/>
</dbReference>
<evidence type="ECO:0000313" key="3">
    <source>
        <dbReference type="Proteomes" id="UP000020681"/>
    </source>
</evidence>
<gene>
    <name evidence="2" type="ORF">I551_7876</name>
</gene>
<accession>A0ABN0QM87</accession>
<protein>
    <submittedName>
        <fullName evidence="2">Cobalamin synthesis CobW domain-containing protein</fullName>
    </submittedName>
</protein>
<feature type="region of interest" description="Disordered" evidence="1">
    <location>
        <begin position="76"/>
        <end position="139"/>
    </location>
</feature>
<proteinExistence type="predicted"/>
<comment type="caution">
    <text evidence="2">The sequence shown here is derived from an EMBL/GenBank/DDBJ whole genome shotgun (WGS) entry which is preliminary data.</text>
</comment>
<sequence length="154" mass="17265">MWLESAGGGLRVAWAGKWLAAMSPAEVDHADPERRLFAEMMWEYRFGDRHTAMTVLACGADRAEITRVLTGRCSPTGRWPGHRIGRPTTTRSATGMKTRATRRRMNPGSSPGTSTKENWNEIRHSPRLPPGGLRGRDHRHPLSHAIHLDQLSQH</sequence>
<dbReference type="EMBL" id="JAOL01000189">
    <property type="protein sequence ID" value="EUA85760.1"/>
    <property type="molecule type" value="Genomic_DNA"/>
</dbReference>
<evidence type="ECO:0000313" key="2">
    <source>
        <dbReference type="EMBL" id="EUA85760.1"/>
    </source>
</evidence>
<evidence type="ECO:0000256" key="1">
    <source>
        <dbReference type="SAM" id="MobiDB-lite"/>
    </source>
</evidence>
<organism evidence="2 3">
    <name type="scientific">Mycobacterium ulcerans str. Harvey</name>
    <dbReference type="NCBI Taxonomy" id="1299332"/>
    <lineage>
        <taxon>Bacteria</taxon>
        <taxon>Bacillati</taxon>
        <taxon>Actinomycetota</taxon>
        <taxon>Actinomycetes</taxon>
        <taxon>Mycobacteriales</taxon>
        <taxon>Mycobacteriaceae</taxon>
        <taxon>Mycobacterium</taxon>
        <taxon>Mycobacterium ulcerans group</taxon>
    </lineage>
</organism>
<reference evidence="2 3" key="1">
    <citation type="submission" date="2014-01" db="EMBL/GenBank/DDBJ databases">
        <authorList>
            <person name="Dobos K."/>
            <person name="Lenaerts A."/>
            <person name="Ordway D."/>
            <person name="DeGroote M.A."/>
            <person name="Parker T."/>
            <person name="Sizemore C."/>
            <person name="Tallon L.J."/>
            <person name="Sadzewicz L.K."/>
            <person name="Sengamalay N."/>
            <person name="Fraser C.M."/>
            <person name="Hine E."/>
            <person name="Shefchek K.A."/>
            <person name="Das S.P."/>
            <person name="Tettelin H."/>
        </authorList>
    </citation>
    <scope>NUCLEOTIDE SEQUENCE [LARGE SCALE GENOMIC DNA]</scope>
    <source>
        <strain evidence="2 3">Harvey</strain>
    </source>
</reference>
<keyword evidence="3" id="KW-1185">Reference proteome</keyword>
<name>A0ABN0QM87_MYCUL</name>